<evidence type="ECO:0000256" key="5">
    <source>
        <dbReference type="SAM" id="MobiDB-lite"/>
    </source>
</evidence>
<gene>
    <name evidence="8" type="ORF">PSEUBRA_SCAF3g04052</name>
</gene>
<organism evidence="8 9">
    <name type="scientific">Kalmanozyma brasiliensis (strain GHG001)</name>
    <name type="common">Yeast</name>
    <name type="synonym">Pseudozyma brasiliensis</name>
    <dbReference type="NCBI Taxonomy" id="1365824"/>
    <lineage>
        <taxon>Eukaryota</taxon>
        <taxon>Fungi</taxon>
        <taxon>Dikarya</taxon>
        <taxon>Basidiomycota</taxon>
        <taxon>Ustilaginomycotina</taxon>
        <taxon>Ustilaginomycetes</taxon>
        <taxon>Ustilaginales</taxon>
        <taxon>Ustilaginaceae</taxon>
        <taxon>Kalmanozyma</taxon>
    </lineage>
</organism>
<dbReference type="Proteomes" id="UP000019377">
    <property type="component" value="Unassembled WGS sequence"/>
</dbReference>
<dbReference type="PRINTS" id="PR00420">
    <property type="entry name" value="RNGMNOXGNASE"/>
</dbReference>
<reference evidence="9" key="1">
    <citation type="journal article" date="2013" name="Genome Announc.">
        <title>Draft genome sequence of Pseudozyma brasiliensis sp. nov. strain GHG001, a high producer of endo-1,4-xylanase isolated from an insect pest of sugarcane.</title>
        <authorList>
            <person name="Oliveira J.V.D.C."/>
            <person name="dos Santos R.A.C."/>
            <person name="Borges T.A."/>
            <person name="Riano-Pachon D.M."/>
            <person name="Goldman G.H."/>
        </authorList>
    </citation>
    <scope>NUCLEOTIDE SEQUENCE [LARGE SCALE GENOMIC DNA]</scope>
    <source>
        <strain evidence="9">GHG001</strain>
    </source>
</reference>
<dbReference type="CDD" id="cd02979">
    <property type="entry name" value="PHOX_C"/>
    <property type="match status" value="1"/>
</dbReference>
<dbReference type="SUPFAM" id="SSF54373">
    <property type="entry name" value="FAD-linked reductases, C-terminal domain"/>
    <property type="match status" value="1"/>
</dbReference>
<evidence type="ECO:0000256" key="2">
    <source>
        <dbReference type="ARBA" id="ARBA00022630"/>
    </source>
</evidence>
<accession>V5EU10</accession>
<dbReference type="OrthoDB" id="1716816at2759"/>
<comment type="similarity">
    <text evidence="1">Belongs to the PheA/TfdB FAD monooxygenase family.</text>
</comment>
<dbReference type="Pfam" id="PF01494">
    <property type="entry name" value="FAD_binding_3"/>
    <property type="match status" value="1"/>
</dbReference>
<dbReference type="SUPFAM" id="SSF51905">
    <property type="entry name" value="FAD/NAD(P)-binding domain"/>
    <property type="match status" value="1"/>
</dbReference>
<dbReference type="eggNOG" id="KOG3855">
    <property type="taxonomic scope" value="Eukaryota"/>
</dbReference>
<protein>
    <recommendedName>
        <fullName evidence="10">Phenol 2-monooxygenase</fullName>
    </recommendedName>
</protein>
<dbReference type="InterPro" id="IPR050641">
    <property type="entry name" value="RIFMO-like"/>
</dbReference>
<dbReference type="SUPFAM" id="SSF52833">
    <property type="entry name" value="Thioredoxin-like"/>
    <property type="match status" value="1"/>
</dbReference>
<dbReference type="HOGENOM" id="CLU_009665_9_3_1"/>
<feature type="domain" description="FAD-binding" evidence="6">
    <location>
        <begin position="42"/>
        <end position="445"/>
    </location>
</feature>
<keyword evidence="3" id="KW-0274">FAD</keyword>
<name>V5EU10_KALBG</name>
<dbReference type="STRING" id="1365824.V5EU10"/>
<dbReference type="Gene3D" id="3.40.30.20">
    <property type="match status" value="1"/>
</dbReference>
<keyword evidence="9" id="KW-1185">Reference proteome</keyword>
<dbReference type="Pfam" id="PF07976">
    <property type="entry name" value="Phe_hydrox_dim"/>
    <property type="match status" value="1"/>
</dbReference>
<feature type="domain" description="Phenol hydroxylase-like C-terminal dimerisation" evidence="7">
    <location>
        <begin position="493"/>
        <end position="719"/>
    </location>
</feature>
<evidence type="ECO:0000259" key="7">
    <source>
        <dbReference type="Pfam" id="PF07976"/>
    </source>
</evidence>
<dbReference type="PANTHER" id="PTHR43004">
    <property type="entry name" value="TRK SYSTEM POTASSIUM UPTAKE PROTEIN"/>
    <property type="match status" value="1"/>
</dbReference>
<keyword evidence="4" id="KW-0560">Oxidoreductase</keyword>
<evidence type="ECO:0000259" key="6">
    <source>
        <dbReference type="Pfam" id="PF01494"/>
    </source>
</evidence>
<evidence type="ECO:0000313" key="9">
    <source>
        <dbReference type="Proteomes" id="UP000019377"/>
    </source>
</evidence>
<evidence type="ECO:0000256" key="3">
    <source>
        <dbReference type="ARBA" id="ARBA00022827"/>
    </source>
</evidence>
<dbReference type="AlphaFoldDB" id="V5EU10"/>
<dbReference type="EMBL" id="KI545873">
    <property type="protein sequence ID" value="EST06573.1"/>
    <property type="molecule type" value="Genomic_DNA"/>
</dbReference>
<evidence type="ECO:0008006" key="10">
    <source>
        <dbReference type="Google" id="ProtNLM"/>
    </source>
</evidence>
<dbReference type="Gene3D" id="3.30.9.10">
    <property type="entry name" value="D-Amino Acid Oxidase, subunit A, domain 2"/>
    <property type="match status" value="1"/>
</dbReference>
<evidence type="ECO:0000313" key="8">
    <source>
        <dbReference type="EMBL" id="EST06573.1"/>
    </source>
</evidence>
<evidence type="ECO:0000256" key="1">
    <source>
        <dbReference type="ARBA" id="ARBA00007801"/>
    </source>
</evidence>
<sequence>MPTQQFSAPGQAVEEAKAGGHHAHGTHNYPDPLTHIDRTSWDVTIVGAGPAGLMLATSLARFGGFDVLVIDERSEPTTAGRADGIQPRTIEVLRNMEPLGSEFYDRSAPSFERTFWDPRSDGQRGIERTRRVQSFPTDMEIQDNCTLGLQQGLIEGGFLRDMERHGQRVTRPWAYQDFEMTDDATYPVKVTLEKMKPVTESTNEGGAPISIIKPTGETKTIRTKYLVGCDGGRSKLRKTLEERHEFTFNGDWVDTLWAALDCVVETNFPDVRKIAAIHSKNHGALYIFPRENNEKGEPIIRCYTQVNRLGGEKSKESALDARDKVTAEMVMKAIQEIAHPYHFDFKGVEWFTCYPIGQRLISRYSLPAGNTANGVSFPGHRVLLAGDACHTHSPKAGQGMNTAIIDSQALAWRINLVEKGLADPDTLLGTYHDERHATGKQLIDFDSEYSALFSGEVPKNTPEVATMTDAEKREHFINIQRRNAAFTTGAGVLYADNVLNHRDPSQKLGVSKITDKLEPGRRLQPAWATRWSNSQPVRMIHEIQFTAPGGFRLYVCAGDLSKNMRHLEAFAKHLASPHSFVNRFRANQRALLLQHKAYHQLPTSLNTGLGEGFASEANPFFHMLLIVKSQRFDIEIEQIQHLGALKSMLYCDDIEAGHGAFKVTLDDQFVGGLHSKWGLENGGIVVVRPDGYVGAIAPIDQGQSGFEAVEKYFDGFLTHRPIAGGQRTRL</sequence>
<dbReference type="OMA" id="ATRWSNS"/>
<feature type="region of interest" description="Disordered" evidence="5">
    <location>
        <begin position="1"/>
        <end position="31"/>
    </location>
</feature>
<evidence type="ECO:0000256" key="4">
    <source>
        <dbReference type="ARBA" id="ARBA00023002"/>
    </source>
</evidence>
<dbReference type="GeneID" id="27420667"/>
<dbReference type="RefSeq" id="XP_016291562.1">
    <property type="nucleotide sequence ID" value="XM_016437989.1"/>
</dbReference>
<proteinExistence type="inferred from homology"/>
<dbReference type="GO" id="GO:0071949">
    <property type="term" value="F:FAD binding"/>
    <property type="evidence" value="ECO:0007669"/>
    <property type="project" value="InterPro"/>
</dbReference>
<dbReference type="InterPro" id="IPR038220">
    <property type="entry name" value="PHOX_C_sf"/>
</dbReference>
<dbReference type="InterPro" id="IPR002938">
    <property type="entry name" value="FAD-bd"/>
</dbReference>
<dbReference type="InterPro" id="IPR036249">
    <property type="entry name" value="Thioredoxin-like_sf"/>
</dbReference>
<dbReference type="Gene3D" id="3.50.50.60">
    <property type="entry name" value="FAD/NAD(P)-binding domain"/>
    <property type="match status" value="1"/>
</dbReference>
<dbReference type="InterPro" id="IPR012941">
    <property type="entry name" value="Phe_hydrox_C_dim_dom"/>
</dbReference>
<keyword evidence="2" id="KW-0285">Flavoprotein</keyword>
<dbReference type="InterPro" id="IPR036188">
    <property type="entry name" value="FAD/NAD-bd_sf"/>
</dbReference>
<dbReference type="GO" id="GO:0016709">
    <property type="term" value="F:oxidoreductase activity, acting on paired donors, with incorporation or reduction of molecular oxygen, NAD(P)H as one donor, and incorporation of one atom of oxygen"/>
    <property type="evidence" value="ECO:0007669"/>
    <property type="project" value="UniProtKB-ARBA"/>
</dbReference>
<dbReference type="PANTHER" id="PTHR43004:SF4">
    <property type="entry name" value="FAD-BINDING DOMAIN-CONTAINING PROTEIN"/>
    <property type="match status" value="1"/>
</dbReference>